<dbReference type="OrthoDB" id="5369347at2759"/>
<evidence type="ECO:0000313" key="2">
    <source>
        <dbReference type="Proteomes" id="UP000799441"/>
    </source>
</evidence>
<accession>A0A9P4UHK2</accession>
<evidence type="ECO:0000313" key="1">
    <source>
        <dbReference type="EMBL" id="KAF2715842.1"/>
    </source>
</evidence>
<dbReference type="Proteomes" id="UP000799441">
    <property type="component" value="Unassembled WGS sequence"/>
</dbReference>
<comment type="caution">
    <text evidence="1">The sequence shown here is derived from an EMBL/GenBank/DDBJ whole genome shotgun (WGS) entry which is preliminary data.</text>
</comment>
<dbReference type="EMBL" id="MU003985">
    <property type="protein sequence ID" value="KAF2715842.1"/>
    <property type="molecule type" value="Genomic_DNA"/>
</dbReference>
<reference evidence="1" key="1">
    <citation type="journal article" date="2020" name="Stud. Mycol.">
        <title>101 Dothideomycetes genomes: a test case for predicting lifestyles and emergence of pathogens.</title>
        <authorList>
            <person name="Haridas S."/>
            <person name="Albert R."/>
            <person name="Binder M."/>
            <person name="Bloem J."/>
            <person name="Labutti K."/>
            <person name="Salamov A."/>
            <person name="Andreopoulos B."/>
            <person name="Baker S."/>
            <person name="Barry K."/>
            <person name="Bills G."/>
            <person name="Bluhm B."/>
            <person name="Cannon C."/>
            <person name="Castanera R."/>
            <person name="Culley D."/>
            <person name="Daum C."/>
            <person name="Ezra D."/>
            <person name="Gonzalez J."/>
            <person name="Henrissat B."/>
            <person name="Kuo A."/>
            <person name="Liang C."/>
            <person name="Lipzen A."/>
            <person name="Lutzoni F."/>
            <person name="Magnuson J."/>
            <person name="Mondo S."/>
            <person name="Nolan M."/>
            <person name="Ohm R."/>
            <person name="Pangilinan J."/>
            <person name="Park H.-J."/>
            <person name="Ramirez L."/>
            <person name="Alfaro M."/>
            <person name="Sun H."/>
            <person name="Tritt A."/>
            <person name="Yoshinaga Y."/>
            <person name="Zwiers L.-H."/>
            <person name="Turgeon B."/>
            <person name="Goodwin S."/>
            <person name="Spatafora J."/>
            <person name="Crous P."/>
            <person name="Grigoriev I."/>
        </authorList>
    </citation>
    <scope>NUCLEOTIDE SEQUENCE</scope>
    <source>
        <strain evidence="1">CBS 116435</strain>
    </source>
</reference>
<dbReference type="AlphaFoldDB" id="A0A9P4UHK2"/>
<gene>
    <name evidence="1" type="ORF">K431DRAFT_308292</name>
</gene>
<organism evidence="1 2">
    <name type="scientific">Polychaeton citri CBS 116435</name>
    <dbReference type="NCBI Taxonomy" id="1314669"/>
    <lineage>
        <taxon>Eukaryota</taxon>
        <taxon>Fungi</taxon>
        <taxon>Dikarya</taxon>
        <taxon>Ascomycota</taxon>
        <taxon>Pezizomycotina</taxon>
        <taxon>Dothideomycetes</taxon>
        <taxon>Dothideomycetidae</taxon>
        <taxon>Capnodiales</taxon>
        <taxon>Capnodiaceae</taxon>
        <taxon>Polychaeton</taxon>
    </lineage>
</organism>
<name>A0A9P4UHK2_9PEZI</name>
<keyword evidence="2" id="KW-1185">Reference proteome</keyword>
<sequence length="67" mass="7673">MDLGFIDLDRFYVDLGKEICANVSLLLGQQQHFYGSMKEVTDTSKYKPFDNDALEEMALDPQLRRAA</sequence>
<proteinExistence type="predicted"/>
<protein>
    <submittedName>
        <fullName evidence="1">Uncharacterized protein</fullName>
    </submittedName>
</protein>